<dbReference type="EMBL" id="CP014671">
    <property type="protein sequence ID" value="ANX05229.1"/>
    <property type="molecule type" value="Genomic_DNA"/>
</dbReference>
<keyword evidence="6" id="KW-0406">Ion transport</keyword>
<evidence type="ECO:0000313" key="17">
    <source>
        <dbReference type="Proteomes" id="UP000092952"/>
    </source>
</evidence>
<dbReference type="PANTHER" id="PTHR30069:SF53">
    <property type="entry name" value="COLICIN I RECEPTOR-RELATED"/>
    <property type="match status" value="1"/>
</dbReference>
<proteinExistence type="inferred from homology"/>
<dbReference type="InParanoid" id="A0A1B1YWU5"/>
<dbReference type="Pfam" id="PF07715">
    <property type="entry name" value="Plug"/>
    <property type="match status" value="1"/>
</dbReference>
<sequence length="614" mass="66398">MTHAGKLGRLAGLSLFAASLQAAEETPLTINITAGRTPQSNVDTLASVTVIDRAQIERRQASSVQEALRGVPGLGFSNNGGLGKSTSVFLRGTESDHVLVLIDGIRVGSATLGTASFQDIPIDQVERIEVVRGPRSSLYGADAVGGVIQIFTRKGGGALTPRLSLGGGSHATQDYSAGLSGGGDRGWFNVGASHLETQGFNSCDGLPFPPGGGCFVSEPDHDGYRNTGASLRAGYKLSDTLDLEGHYLRGEGDNEYDGSVFSGNSTDFVQDVAGARLNWQALSFWRMSLSGGRSRDLSDNFYNGTFNSAFDTERRSASWQNDFALSAQQRLTLGADWLDDRVDGTTAFLVDSRDNAAGFGQYQGRFGEHDITLAARRDDNQQFGGHTTGSVAWGYRFSPTLRAMAAWGSAFKAPTFNELYFPFFGNPNLKPEESDSFELGLTGEHAALAWSVNAYQTKIDRLIGFDASFNPVNIDKARIRGLELVASTRLAGWDLAGNLSTLDPENRGHDANRGNQLPRRAKLMARLDADRAVGAWRLGTSLYGESRRYDDLANTQSLGGYVTLDLRAAYALRRDWSLEGKLANLLDKNYQTARLFNEDGRNAMFTVRYAPAGR</sequence>
<dbReference type="InterPro" id="IPR010101">
    <property type="entry name" value="B12_transptr_BtuB"/>
</dbReference>
<keyword evidence="3 11" id="KW-1134">Transmembrane beta strand</keyword>
<name>A0A1B1YWU5_9GAMM</name>
<evidence type="ECO:0000256" key="9">
    <source>
        <dbReference type="ARBA" id="ARBA00023136"/>
    </source>
</evidence>
<accession>A0A1B1YWU5</accession>
<dbReference type="InterPro" id="IPR039426">
    <property type="entry name" value="TonB-dep_rcpt-like"/>
</dbReference>
<evidence type="ECO:0000256" key="5">
    <source>
        <dbReference type="ARBA" id="ARBA00022729"/>
    </source>
</evidence>
<dbReference type="OrthoDB" id="9764669at2"/>
<keyword evidence="4 11" id="KW-0812">Transmembrane</keyword>
<evidence type="ECO:0000256" key="2">
    <source>
        <dbReference type="ARBA" id="ARBA00022448"/>
    </source>
</evidence>
<evidence type="ECO:0000256" key="3">
    <source>
        <dbReference type="ARBA" id="ARBA00022452"/>
    </source>
</evidence>
<keyword evidence="8" id="KW-0626">Porin</keyword>
<dbReference type="Proteomes" id="UP000092952">
    <property type="component" value="Chromosome"/>
</dbReference>
<keyword evidence="9 11" id="KW-0472">Membrane</keyword>
<feature type="domain" description="TonB-dependent receptor plug" evidence="15">
    <location>
        <begin position="42"/>
        <end position="147"/>
    </location>
</feature>
<evidence type="ECO:0000259" key="15">
    <source>
        <dbReference type="Pfam" id="PF07715"/>
    </source>
</evidence>
<keyword evidence="2 11" id="KW-0813">Transport</keyword>
<keyword evidence="5 13" id="KW-0732">Signal</keyword>
<dbReference type="KEGG" id="gbi:PG2T_14260"/>
<dbReference type="InterPro" id="IPR012910">
    <property type="entry name" value="Plug_dom"/>
</dbReference>
<dbReference type="GO" id="GO:0046930">
    <property type="term" value="C:pore complex"/>
    <property type="evidence" value="ECO:0007669"/>
    <property type="project" value="UniProtKB-KW"/>
</dbReference>
<dbReference type="PANTHER" id="PTHR30069">
    <property type="entry name" value="TONB-DEPENDENT OUTER MEMBRANE RECEPTOR"/>
    <property type="match status" value="1"/>
</dbReference>
<feature type="signal peptide" evidence="13">
    <location>
        <begin position="1"/>
        <end position="22"/>
    </location>
</feature>
<feature type="domain" description="TonB-dependent receptor-like beta-barrel" evidence="14">
    <location>
        <begin position="196"/>
        <end position="585"/>
    </location>
</feature>
<evidence type="ECO:0000256" key="8">
    <source>
        <dbReference type="ARBA" id="ARBA00023114"/>
    </source>
</evidence>
<keyword evidence="17" id="KW-1185">Reference proteome</keyword>
<reference evidence="17" key="1">
    <citation type="submission" date="2016-03" db="EMBL/GenBank/DDBJ databases">
        <title>Complete genome sequence of Solimmundus cernigliae, representing a novel lineage of polycyclic aromatic hydrocarbon degraders within the Gammaproteobacteria.</title>
        <authorList>
            <person name="Singleton D.R."/>
            <person name="Dickey A.N."/>
            <person name="Scholl E.H."/>
            <person name="Wright F.A."/>
            <person name="Aitken M.D."/>
        </authorList>
    </citation>
    <scope>NUCLEOTIDE SEQUENCE [LARGE SCALE GENOMIC DNA]</scope>
    <source>
        <strain evidence="17">TR3.2</strain>
    </source>
</reference>
<dbReference type="Pfam" id="PF00593">
    <property type="entry name" value="TonB_dep_Rec_b-barrel"/>
    <property type="match status" value="1"/>
</dbReference>
<dbReference type="Gene3D" id="2.170.130.10">
    <property type="entry name" value="TonB-dependent receptor, plug domain"/>
    <property type="match status" value="1"/>
</dbReference>
<dbReference type="InterPro" id="IPR037066">
    <property type="entry name" value="Plug_dom_sf"/>
</dbReference>
<dbReference type="FunCoup" id="A0A1B1YWU5">
    <property type="interactions" value="75"/>
</dbReference>
<dbReference type="PROSITE" id="PS52016">
    <property type="entry name" value="TONB_DEPENDENT_REC_3"/>
    <property type="match status" value="1"/>
</dbReference>
<evidence type="ECO:0000256" key="7">
    <source>
        <dbReference type="ARBA" id="ARBA00023077"/>
    </source>
</evidence>
<dbReference type="GO" id="GO:0009279">
    <property type="term" value="C:cell outer membrane"/>
    <property type="evidence" value="ECO:0007669"/>
    <property type="project" value="UniProtKB-SubCell"/>
</dbReference>
<dbReference type="GO" id="GO:0015288">
    <property type="term" value="F:porin activity"/>
    <property type="evidence" value="ECO:0007669"/>
    <property type="project" value="UniProtKB-KW"/>
</dbReference>
<feature type="chain" id="PRO_5008533130" evidence="13">
    <location>
        <begin position="23"/>
        <end position="614"/>
    </location>
</feature>
<dbReference type="CDD" id="cd01347">
    <property type="entry name" value="ligand_gated_channel"/>
    <property type="match status" value="1"/>
</dbReference>
<dbReference type="GO" id="GO:0006811">
    <property type="term" value="P:monoatomic ion transport"/>
    <property type="evidence" value="ECO:0007669"/>
    <property type="project" value="UniProtKB-KW"/>
</dbReference>
<evidence type="ECO:0000256" key="11">
    <source>
        <dbReference type="PROSITE-ProRule" id="PRU01360"/>
    </source>
</evidence>
<dbReference type="Gene3D" id="2.40.170.20">
    <property type="entry name" value="TonB-dependent receptor, beta-barrel domain"/>
    <property type="match status" value="1"/>
</dbReference>
<dbReference type="GO" id="GO:0015420">
    <property type="term" value="F:ABC-type vitamin B12 transporter activity"/>
    <property type="evidence" value="ECO:0007669"/>
    <property type="project" value="InterPro"/>
</dbReference>
<keyword evidence="16" id="KW-0675">Receptor</keyword>
<evidence type="ECO:0000256" key="13">
    <source>
        <dbReference type="SAM" id="SignalP"/>
    </source>
</evidence>
<gene>
    <name evidence="16" type="ORF">PG2T_14260</name>
</gene>
<evidence type="ECO:0000256" key="10">
    <source>
        <dbReference type="ARBA" id="ARBA00023237"/>
    </source>
</evidence>
<evidence type="ECO:0000313" key="16">
    <source>
        <dbReference type="EMBL" id="ANX05229.1"/>
    </source>
</evidence>
<dbReference type="RefSeq" id="WP_068806955.1">
    <property type="nucleotide sequence ID" value="NZ_CP014671.1"/>
</dbReference>
<dbReference type="STRING" id="1810504.PG2T_14260"/>
<dbReference type="SUPFAM" id="SSF56935">
    <property type="entry name" value="Porins"/>
    <property type="match status" value="1"/>
</dbReference>
<dbReference type="AlphaFoldDB" id="A0A1B1YWU5"/>
<dbReference type="InterPro" id="IPR000531">
    <property type="entry name" value="Beta-barrel_TonB"/>
</dbReference>
<evidence type="ECO:0000256" key="6">
    <source>
        <dbReference type="ARBA" id="ARBA00023065"/>
    </source>
</evidence>
<keyword evidence="7 12" id="KW-0798">TonB box</keyword>
<dbReference type="InterPro" id="IPR036942">
    <property type="entry name" value="Beta-barrel_TonB_sf"/>
</dbReference>
<dbReference type="NCBIfam" id="TIGR01779">
    <property type="entry name" value="TonB-B12"/>
    <property type="match status" value="1"/>
</dbReference>
<comment type="similarity">
    <text evidence="11 12">Belongs to the TonB-dependent receptor family.</text>
</comment>
<evidence type="ECO:0000256" key="12">
    <source>
        <dbReference type="RuleBase" id="RU003357"/>
    </source>
</evidence>
<comment type="subcellular location">
    <subcellularLocation>
        <location evidence="1 11">Cell outer membrane</location>
        <topology evidence="1 11">Multi-pass membrane protein</topology>
    </subcellularLocation>
</comment>
<organism evidence="16 17">
    <name type="scientific">Immundisolibacter cernigliae</name>
    <dbReference type="NCBI Taxonomy" id="1810504"/>
    <lineage>
        <taxon>Bacteria</taxon>
        <taxon>Pseudomonadati</taxon>
        <taxon>Pseudomonadota</taxon>
        <taxon>Gammaproteobacteria</taxon>
        <taxon>Immundisolibacterales</taxon>
        <taxon>Immundisolibacteraceae</taxon>
        <taxon>Immundisolibacter</taxon>
    </lineage>
</organism>
<keyword evidence="10 11" id="KW-0998">Cell outer membrane</keyword>
<evidence type="ECO:0000256" key="1">
    <source>
        <dbReference type="ARBA" id="ARBA00004571"/>
    </source>
</evidence>
<evidence type="ECO:0000259" key="14">
    <source>
        <dbReference type="Pfam" id="PF00593"/>
    </source>
</evidence>
<protein>
    <submittedName>
        <fullName evidence="16">TonB-dependent vitamin B12 receptor</fullName>
    </submittedName>
</protein>
<evidence type="ECO:0000256" key="4">
    <source>
        <dbReference type="ARBA" id="ARBA00022692"/>
    </source>
</evidence>